<name>A0A165QBR8_EXIGL</name>
<proteinExistence type="inferred from homology"/>
<keyword evidence="5" id="KW-0964">Secreted</keyword>
<evidence type="ECO:0000256" key="9">
    <source>
        <dbReference type="SAM" id="SignalP"/>
    </source>
</evidence>
<evidence type="ECO:0000256" key="5">
    <source>
        <dbReference type="ARBA" id="ARBA00022525"/>
    </source>
</evidence>
<dbReference type="Proteomes" id="UP000077266">
    <property type="component" value="Unassembled WGS sequence"/>
</dbReference>
<dbReference type="AlphaFoldDB" id="A0A165QBR8"/>
<dbReference type="InterPro" id="IPR017853">
    <property type="entry name" value="GH"/>
</dbReference>
<dbReference type="PANTHER" id="PTHR31451:SF39">
    <property type="entry name" value="MANNAN ENDO-1,4-BETA-MANNOSIDASE 1"/>
    <property type="match status" value="1"/>
</dbReference>
<keyword evidence="12" id="KW-1185">Reference proteome</keyword>
<dbReference type="EC" id="3.2.1.78" evidence="4"/>
<dbReference type="SUPFAM" id="SSF51445">
    <property type="entry name" value="(Trans)glycosidases"/>
    <property type="match status" value="1"/>
</dbReference>
<organism evidence="11 12">
    <name type="scientific">Exidia glandulosa HHB12029</name>
    <dbReference type="NCBI Taxonomy" id="1314781"/>
    <lineage>
        <taxon>Eukaryota</taxon>
        <taxon>Fungi</taxon>
        <taxon>Dikarya</taxon>
        <taxon>Basidiomycota</taxon>
        <taxon>Agaricomycotina</taxon>
        <taxon>Agaricomycetes</taxon>
        <taxon>Auriculariales</taxon>
        <taxon>Exidiaceae</taxon>
        <taxon>Exidia</taxon>
    </lineage>
</organism>
<keyword evidence="7 11" id="KW-0378">Hydrolase</keyword>
<dbReference type="OrthoDB" id="406631at2759"/>
<evidence type="ECO:0000256" key="8">
    <source>
        <dbReference type="ARBA" id="ARBA00023295"/>
    </source>
</evidence>
<evidence type="ECO:0000313" key="12">
    <source>
        <dbReference type="Proteomes" id="UP000077266"/>
    </source>
</evidence>
<evidence type="ECO:0000259" key="10">
    <source>
        <dbReference type="Pfam" id="PF26410"/>
    </source>
</evidence>
<evidence type="ECO:0000256" key="7">
    <source>
        <dbReference type="ARBA" id="ARBA00022801"/>
    </source>
</evidence>
<evidence type="ECO:0000256" key="2">
    <source>
        <dbReference type="ARBA" id="ARBA00004613"/>
    </source>
</evidence>
<comment type="similarity">
    <text evidence="3">Belongs to the glycosyl hydrolase 5 (cellulase A) family.</text>
</comment>
<keyword evidence="6 9" id="KW-0732">Signal</keyword>
<evidence type="ECO:0000256" key="4">
    <source>
        <dbReference type="ARBA" id="ARBA00012706"/>
    </source>
</evidence>
<evidence type="ECO:0000256" key="1">
    <source>
        <dbReference type="ARBA" id="ARBA00001678"/>
    </source>
</evidence>
<dbReference type="InterPro" id="IPR001547">
    <property type="entry name" value="Glyco_hydro_5"/>
</dbReference>
<dbReference type="STRING" id="1314781.A0A165QBR8"/>
<evidence type="ECO:0000313" key="11">
    <source>
        <dbReference type="EMBL" id="KZW03375.1"/>
    </source>
</evidence>
<dbReference type="EMBL" id="KV425884">
    <property type="protein sequence ID" value="KZW03375.1"/>
    <property type="molecule type" value="Genomic_DNA"/>
</dbReference>
<evidence type="ECO:0000256" key="6">
    <source>
        <dbReference type="ARBA" id="ARBA00022729"/>
    </source>
</evidence>
<reference evidence="11 12" key="1">
    <citation type="journal article" date="2016" name="Mol. Biol. Evol.">
        <title>Comparative Genomics of Early-Diverging Mushroom-Forming Fungi Provides Insights into the Origins of Lignocellulose Decay Capabilities.</title>
        <authorList>
            <person name="Nagy L.G."/>
            <person name="Riley R."/>
            <person name="Tritt A."/>
            <person name="Adam C."/>
            <person name="Daum C."/>
            <person name="Floudas D."/>
            <person name="Sun H."/>
            <person name="Yadav J.S."/>
            <person name="Pangilinan J."/>
            <person name="Larsson K.H."/>
            <person name="Matsuura K."/>
            <person name="Barry K."/>
            <person name="Labutti K."/>
            <person name="Kuo R."/>
            <person name="Ohm R.A."/>
            <person name="Bhattacharya S.S."/>
            <person name="Shirouzu T."/>
            <person name="Yoshinaga Y."/>
            <person name="Martin F.M."/>
            <person name="Grigoriev I.V."/>
            <person name="Hibbett D.S."/>
        </authorList>
    </citation>
    <scope>NUCLEOTIDE SEQUENCE [LARGE SCALE GENOMIC DNA]</scope>
    <source>
        <strain evidence="11 12">HHB12029</strain>
    </source>
</reference>
<feature type="domain" description="Glycoside hydrolase family 5" evidence="10">
    <location>
        <begin position="40"/>
        <end position="334"/>
    </location>
</feature>
<dbReference type="Gene3D" id="3.20.20.80">
    <property type="entry name" value="Glycosidases"/>
    <property type="match status" value="1"/>
</dbReference>
<evidence type="ECO:0000256" key="3">
    <source>
        <dbReference type="ARBA" id="ARBA00005641"/>
    </source>
</evidence>
<comment type="catalytic activity">
    <reaction evidence="1">
        <text>Random hydrolysis of (1-&gt;4)-beta-D-mannosidic linkages in mannans, galactomannans and glucomannans.</text>
        <dbReference type="EC" id="3.2.1.78"/>
    </reaction>
</comment>
<dbReference type="Pfam" id="PF26410">
    <property type="entry name" value="GH5_mannosidase"/>
    <property type="match status" value="1"/>
</dbReference>
<sequence>MLSIVALALVLSTLASASSPPPLPLTGRTTLDPPVLKTGFIEAKNSALYSEDGKPYTFATLNSPHLLTSDPFEVEDTMRTLRAFGRAVSRTYTQRVASVNIPASQAHITAWNSSSGDWVYNEAMFVKMDGVMSLARKYDVKLVLPMINQDYGSQDSNFAGNWADLIRMRYNLSSYEETKAFDWWSDEVMIDSYVHMPFAILNAEGVDSFKLIITHLLNRRNTITGVRYGSDPTFLALESGNEMNLNGTLPAPGAWTVEIAKHVKSLAPTILFMDGSLARNPVTEDSFALEALKSPYVDLFSYHYYRDSPAAYDYRRVNDDSAYVQSFGKTYITGEHGFYANATPGSMIWSLRPHAANGGFLTHGEGDGIFSYHAPGWSPPPQADFDPLEKDVMHITWDASFKLLGLPTPAFPVPNAPVLNITTDSTGAKGLVWQGAAWAEHYELWGASKLVWKKLDGRVLDTFDAGRLIYALNTKCQYVALRGVSAGGISGPWSNIVTVA</sequence>
<comment type="subcellular location">
    <subcellularLocation>
        <location evidence="2">Secreted</location>
    </subcellularLocation>
</comment>
<dbReference type="GO" id="GO:0016985">
    <property type="term" value="F:mannan endo-1,4-beta-mannosidase activity"/>
    <property type="evidence" value="ECO:0007669"/>
    <property type="project" value="UniProtKB-EC"/>
</dbReference>
<accession>A0A165QBR8</accession>
<gene>
    <name evidence="11" type="ORF">EXIGLDRAFT_759238</name>
</gene>
<dbReference type="InParanoid" id="A0A165QBR8"/>
<dbReference type="PANTHER" id="PTHR31451">
    <property type="match status" value="1"/>
</dbReference>
<feature type="chain" id="PRO_5007864958" description="mannan endo-1,4-beta-mannosidase" evidence="9">
    <location>
        <begin position="18"/>
        <end position="500"/>
    </location>
</feature>
<feature type="signal peptide" evidence="9">
    <location>
        <begin position="1"/>
        <end position="17"/>
    </location>
</feature>
<keyword evidence="8" id="KW-0326">Glycosidase</keyword>
<protein>
    <recommendedName>
        <fullName evidence="4">mannan endo-1,4-beta-mannosidase</fullName>
        <ecNumber evidence="4">3.2.1.78</ecNumber>
    </recommendedName>
</protein>
<dbReference type="InterPro" id="IPR045053">
    <property type="entry name" value="MAN-like"/>
</dbReference>
<dbReference type="GO" id="GO:0005576">
    <property type="term" value="C:extracellular region"/>
    <property type="evidence" value="ECO:0007669"/>
    <property type="project" value="UniProtKB-SubCell"/>
</dbReference>